<sequence>MSQYRYHPTHAPPPPDHTLASNFALMSGVGRCLATALEELLEEDRGLLLDDHDQGGDVDRDGTDSSVGLSDGSTEEDRSKRNNKKSKRSDSIVTLNTDTDDDTKIGTTSLHSKGNDDSTSTDTRNKRDAMDETMSKSVLESYGNAVASTTFDNRQKAKNELSSNNSSKTAVGESETAIAPAALLKGDIEHYTNYQGKWQIIVKNAVILTRNVIKIGNGKSGNSWRSRRVIDWDEGAADVDDVVKNGKRQRRAEEKKWNTFRLNGTVEVLAYDDDT</sequence>
<feature type="compositionally biased region" description="Polar residues" evidence="1">
    <location>
        <begin position="105"/>
        <end position="122"/>
    </location>
</feature>
<dbReference type="eggNOG" id="ENOG502TAG7">
    <property type="taxonomic scope" value="Eukaryota"/>
</dbReference>
<accession>B8C4Z4</accession>
<gene>
    <name evidence="2" type="ORF">THAPSDRAFT_5897</name>
</gene>
<dbReference type="PaxDb" id="35128-Thaps5897"/>
<dbReference type="Proteomes" id="UP000001449">
    <property type="component" value="Chromosome 6"/>
</dbReference>
<evidence type="ECO:0000313" key="3">
    <source>
        <dbReference type="Proteomes" id="UP000001449"/>
    </source>
</evidence>
<dbReference type="HOGENOM" id="CLU_1013681_0_0_1"/>
<name>B8C4Z4_THAPS</name>
<reference evidence="2 3" key="1">
    <citation type="journal article" date="2004" name="Science">
        <title>The genome of the diatom Thalassiosira pseudonana: ecology, evolution, and metabolism.</title>
        <authorList>
            <person name="Armbrust E.V."/>
            <person name="Berges J.A."/>
            <person name="Bowler C."/>
            <person name="Green B.R."/>
            <person name="Martinez D."/>
            <person name="Putnam N.H."/>
            <person name="Zhou S."/>
            <person name="Allen A.E."/>
            <person name="Apt K.E."/>
            <person name="Bechner M."/>
            <person name="Brzezinski M.A."/>
            <person name="Chaal B.K."/>
            <person name="Chiovitti A."/>
            <person name="Davis A.K."/>
            <person name="Demarest M.S."/>
            <person name="Detter J.C."/>
            <person name="Glavina T."/>
            <person name="Goodstein D."/>
            <person name="Hadi M.Z."/>
            <person name="Hellsten U."/>
            <person name="Hildebrand M."/>
            <person name="Jenkins B.D."/>
            <person name="Jurka J."/>
            <person name="Kapitonov V.V."/>
            <person name="Kroger N."/>
            <person name="Lau W.W."/>
            <person name="Lane T.W."/>
            <person name="Larimer F.W."/>
            <person name="Lippmeier J.C."/>
            <person name="Lucas S."/>
            <person name="Medina M."/>
            <person name="Montsant A."/>
            <person name="Obornik M."/>
            <person name="Parker M.S."/>
            <person name="Palenik B."/>
            <person name="Pazour G.J."/>
            <person name="Richardson P.M."/>
            <person name="Rynearson T.A."/>
            <person name="Saito M.A."/>
            <person name="Schwartz D.C."/>
            <person name="Thamatrakoln K."/>
            <person name="Valentin K."/>
            <person name="Vardi A."/>
            <person name="Wilkerson F.P."/>
            <person name="Rokhsar D.S."/>
        </authorList>
    </citation>
    <scope>NUCLEOTIDE SEQUENCE [LARGE SCALE GENOMIC DNA]</scope>
    <source>
        <strain evidence="2 3">CCMP1335</strain>
    </source>
</reference>
<reference evidence="2 3" key="2">
    <citation type="journal article" date="2008" name="Nature">
        <title>The Phaeodactylum genome reveals the evolutionary history of diatom genomes.</title>
        <authorList>
            <person name="Bowler C."/>
            <person name="Allen A.E."/>
            <person name="Badger J.H."/>
            <person name="Grimwood J."/>
            <person name="Jabbari K."/>
            <person name="Kuo A."/>
            <person name="Maheswari U."/>
            <person name="Martens C."/>
            <person name="Maumus F."/>
            <person name="Otillar R.P."/>
            <person name="Rayko E."/>
            <person name="Salamov A."/>
            <person name="Vandepoele K."/>
            <person name="Beszteri B."/>
            <person name="Gruber A."/>
            <person name="Heijde M."/>
            <person name="Katinka M."/>
            <person name="Mock T."/>
            <person name="Valentin K."/>
            <person name="Verret F."/>
            <person name="Berges J.A."/>
            <person name="Brownlee C."/>
            <person name="Cadoret J.P."/>
            <person name="Chiovitti A."/>
            <person name="Choi C.J."/>
            <person name="Coesel S."/>
            <person name="De Martino A."/>
            <person name="Detter J.C."/>
            <person name="Durkin C."/>
            <person name="Falciatore A."/>
            <person name="Fournet J."/>
            <person name="Haruta M."/>
            <person name="Huysman M.J."/>
            <person name="Jenkins B.D."/>
            <person name="Jiroutova K."/>
            <person name="Jorgensen R.E."/>
            <person name="Joubert Y."/>
            <person name="Kaplan A."/>
            <person name="Kroger N."/>
            <person name="Kroth P.G."/>
            <person name="La Roche J."/>
            <person name="Lindquist E."/>
            <person name="Lommer M."/>
            <person name="Martin-Jezequel V."/>
            <person name="Lopez P.J."/>
            <person name="Lucas S."/>
            <person name="Mangogna M."/>
            <person name="McGinnis K."/>
            <person name="Medlin L.K."/>
            <person name="Montsant A."/>
            <person name="Oudot-Le Secq M.P."/>
            <person name="Napoli C."/>
            <person name="Obornik M."/>
            <person name="Parker M.S."/>
            <person name="Petit J.L."/>
            <person name="Porcel B.M."/>
            <person name="Poulsen N."/>
            <person name="Robison M."/>
            <person name="Rychlewski L."/>
            <person name="Rynearson T.A."/>
            <person name="Schmutz J."/>
            <person name="Shapiro H."/>
            <person name="Siaut M."/>
            <person name="Stanley M."/>
            <person name="Sussman M.R."/>
            <person name="Taylor A.R."/>
            <person name="Vardi A."/>
            <person name="von Dassow P."/>
            <person name="Vyverman W."/>
            <person name="Willis A."/>
            <person name="Wyrwicz L.S."/>
            <person name="Rokhsar D.S."/>
            <person name="Weissenbach J."/>
            <person name="Armbrust E.V."/>
            <person name="Green B.R."/>
            <person name="Van de Peer Y."/>
            <person name="Grigoriev I.V."/>
        </authorList>
    </citation>
    <scope>NUCLEOTIDE SEQUENCE [LARGE SCALE GENOMIC DNA]</scope>
    <source>
        <strain evidence="2 3">CCMP1335</strain>
    </source>
</reference>
<dbReference type="GeneID" id="7451031"/>
<organism evidence="2 3">
    <name type="scientific">Thalassiosira pseudonana</name>
    <name type="common">Marine diatom</name>
    <name type="synonym">Cyclotella nana</name>
    <dbReference type="NCBI Taxonomy" id="35128"/>
    <lineage>
        <taxon>Eukaryota</taxon>
        <taxon>Sar</taxon>
        <taxon>Stramenopiles</taxon>
        <taxon>Ochrophyta</taxon>
        <taxon>Bacillariophyta</taxon>
        <taxon>Coscinodiscophyceae</taxon>
        <taxon>Thalassiosirophycidae</taxon>
        <taxon>Thalassiosirales</taxon>
        <taxon>Thalassiosiraceae</taxon>
        <taxon>Thalassiosira</taxon>
    </lineage>
</organism>
<feature type="compositionally biased region" description="Basic and acidic residues" evidence="1">
    <location>
        <begin position="48"/>
        <end position="63"/>
    </location>
</feature>
<dbReference type="KEGG" id="tps:THAPSDRAFT_5897"/>
<evidence type="ECO:0000313" key="2">
    <source>
        <dbReference type="EMBL" id="EED91419.1"/>
    </source>
</evidence>
<protein>
    <submittedName>
        <fullName evidence="2">Uncharacterized protein</fullName>
    </submittedName>
</protein>
<feature type="compositionally biased region" description="Polar residues" evidence="1">
    <location>
        <begin position="160"/>
        <end position="169"/>
    </location>
</feature>
<proteinExistence type="predicted"/>
<keyword evidence="3" id="KW-1185">Reference proteome</keyword>
<feature type="region of interest" description="Disordered" evidence="1">
    <location>
        <begin position="151"/>
        <end position="174"/>
    </location>
</feature>
<dbReference type="InParanoid" id="B8C4Z4"/>
<dbReference type="RefSeq" id="XP_002291312.1">
    <property type="nucleotide sequence ID" value="XM_002291276.1"/>
</dbReference>
<evidence type="ECO:0000256" key="1">
    <source>
        <dbReference type="SAM" id="MobiDB-lite"/>
    </source>
</evidence>
<dbReference type="AlphaFoldDB" id="B8C4Z4"/>
<feature type="region of interest" description="Disordered" evidence="1">
    <location>
        <begin position="48"/>
        <end position="130"/>
    </location>
</feature>
<dbReference type="EMBL" id="CM000643">
    <property type="protein sequence ID" value="EED91419.1"/>
    <property type="molecule type" value="Genomic_DNA"/>
</dbReference>